<dbReference type="PANTHER" id="PTHR21569">
    <property type="entry name" value="RIBOSOMAL PROTEIN S9"/>
    <property type="match status" value="1"/>
</dbReference>
<evidence type="ECO:0000256" key="4">
    <source>
        <dbReference type="RuleBase" id="RU003815"/>
    </source>
</evidence>
<evidence type="ECO:0000313" key="6">
    <source>
        <dbReference type="EMBL" id="KAF7306051.1"/>
    </source>
</evidence>
<sequence length="407" mass="46069">MHRVLRPSLAGLRRRTCRPPLQRLHYSQFIPPSQLGYNHPARLLTEEQQRIYELEDVTDGEEAGPSYEWADEAEAEDEELEEAREKEAERQSALSGREVDPATVKMPPSSPSFYSARAQFYDQLTQIENAVEHTRSALKMLQLLPLPDFARRSLPIRHPAWKTAREIAGDLGILMSSARYRALTRQLSKLNEYLRIAHAAGAEDLRKQIRLLIGMFEDPTRSASDQRGWRKPIFTDRIGRSYTFGKRKTSTARVWMVPVDPPTIAEREVDVIDLDKIQSLDEAGALLASQPDRFHEPQVVPTTSILINNIPLGEFFSVAADRERVVRPLKVAGMLSAFNVFTLVRGGGTTGQSGALAHGIAKGLVAHQPDLETLLRRTKLLRRDPRMVERKKPGKAKARKAYTWVKR</sequence>
<keyword evidence="2 4" id="KW-0689">Ribosomal protein</keyword>
<comment type="caution">
    <text evidence="6">The sequence shown here is derived from an EMBL/GenBank/DDBJ whole genome shotgun (WGS) entry which is preliminary data.</text>
</comment>
<dbReference type="GO" id="GO:0003723">
    <property type="term" value="F:RNA binding"/>
    <property type="evidence" value="ECO:0007669"/>
    <property type="project" value="TreeGrafter"/>
</dbReference>
<dbReference type="GO" id="GO:0003735">
    <property type="term" value="F:structural constituent of ribosome"/>
    <property type="evidence" value="ECO:0007669"/>
    <property type="project" value="InterPro"/>
</dbReference>
<evidence type="ECO:0000256" key="3">
    <source>
        <dbReference type="ARBA" id="ARBA00023274"/>
    </source>
</evidence>
<dbReference type="Pfam" id="PF00380">
    <property type="entry name" value="Ribosomal_S9"/>
    <property type="match status" value="1"/>
</dbReference>
<organism evidence="6 7">
    <name type="scientific">Mycena chlorophos</name>
    <name type="common">Agaric fungus</name>
    <name type="synonym">Agaricus chlorophos</name>
    <dbReference type="NCBI Taxonomy" id="658473"/>
    <lineage>
        <taxon>Eukaryota</taxon>
        <taxon>Fungi</taxon>
        <taxon>Dikarya</taxon>
        <taxon>Basidiomycota</taxon>
        <taxon>Agaricomycotina</taxon>
        <taxon>Agaricomycetes</taxon>
        <taxon>Agaricomycetidae</taxon>
        <taxon>Agaricales</taxon>
        <taxon>Marasmiineae</taxon>
        <taxon>Mycenaceae</taxon>
        <taxon>Mycena</taxon>
    </lineage>
</organism>
<dbReference type="InterPro" id="IPR014721">
    <property type="entry name" value="Ribsml_uS5_D2-typ_fold_subgr"/>
</dbReference>
<keyword evidence="3 4" id="KW-0687">Ribonucleoprotein</keyword>
<dbReference type="SUPFAM" id="SSF54211">
    <property type="entry name" value="Ribosomal protein S5 domain 2-like"/>
    <property type="match status" value="1"/>
</dbReference>
<evidence type="ECO:0000256" key="2">
    <source>
        <dbReference type="ARBA" id="ARBA00022980"/>
    </source>
</evidence>
<dbReference type="PROSITE" id="PS00360">
    <property type="entry name" value="RIBOSOMAL_S9"/>
    <property type="match status" value="1"/>
</dbReference>
<dbReference type="InterPro" id="IPR020574">
    <property type="entry name" value="Ribosomal_uS9_CS"/>
</dbReference>
<evidence type="ECO:0000256" key="1">
    <source>
        <dbReference type="ARBA" id="ARBA00005251"/>
    </source>
</evidence>
<dbReference type="InterPro" id="IPR000754">
    <property type="entry name" value="Ribosomal_uS9"/>
</dbReference>
<evidence type="ECO:0000313" key="7">
    <source>
        <dbReference type="Proteomes" id="UP000613580"/>
    </source>
</evidence>
<gene>
    <name evidence="6" type="ORF">HMN09_00759900</name>
</gene>
<feature type="region of interest" description="Disordered" evidence="5">
    <location>
        <begin position="57"/>
        <end position="107"/>
    </location>
</feature>
<reference evidence="6" key="1">
    <citation type="submission" date="2020-05" db="EMBL/GenBank/DDBJ databases">
        <title>Mycena genomes resolve the evolution of fungal bioluminescence.</title>
        <authorList>
            <person name="Tsai I.J."/>
        </authorList>
    </citation>
    <scope>NUCLEOTIDE SEQUENCE</scope>
    <source>
        <strain evidence="6">110903Hualien_Pintung</strain>
    </source>
</reference>
<dbReference type="PANTHER" id="PTHR21569:SF1">
    <property type="entry name" value="SMALL RIBOSOMAL SUBUNIT PROTEIN US9M"/>
    <property type="match status" value="1"/>
</dbReference>
<proteinExistence type="inferred from homology"/>
<dbReference type="Gene3D" id="3.30.230.10">
    <property type="match status" value="1"/>
</dbReference>
<accession>A0A8H6SV53</accession>
<comment type="similarity">
    <text evidence="1 4">Belongs to the universal ribosomal protein uS9 family.</text>
</comment>
<evidence type="ECO:0008006" key="8">
    <source>
        <dbReference type="Google" id="ProtNLM"/>
    </source>
</evidence>
<dbReference type="GO" id="GO:0006412">
    <property type="term" value="P:translation"/>
    <property type="evidence" value="ECO:0007669"/>
    <property type="project" value="InterPro"/>
</dbReference>
<dbReference type="GO" id="GO:0005763">
    <property type="term" value="C:mitochondrial small ribosomal subunit"/>
    <property type="evidence" value="ECO:0007669"/>
    <property type="project" value="TreeGrafter"/>
</dbReference>
<keyword evidence="7" id="KW-1185">Reference proteome</keyword>
<dbReference type="EMBL" id="JACAZE010000009">
    <property type="protein sequence ID" value="KAF7306051.1"/>
    <property type="molecule type" value="Genomic_DNA"/>
</dbReference>
<evidence type="ECO:0000256" key="5">
    <source>
        <dbReference type="SAM" id="MobiDB-lite"/>
    </source>
</evidence>
<dbReference type="AlphaFoldDB" id="A0A8H6SV53"/>
<name>A0A8H6SV53_MYCCL</name>
<dbReference type="InterPro" id="IPR020568">
    <property type="entry name" value="Ribosomal_Su5_D2-typ_SF"/>
</dbReference>
<feature type="compositionally biased region" description="Acidic residues" evidence="5">
    <location>
        <begin position="69"/>
        <end position="82"/>
    </location>
</feature>
<protein>
    <recommendedName>
        <fullName evidence="8">Ribosomal protein S5 domain 2-like protein</fullName>
    </recommendedName>
</protein>
<dbReference type="OrthoDB" id="10254627at2759"/>
<dbReference type="Proteomes" id="UP000613580">
    <property type="component" value="Unassembled WGS sequence"/>
</dbReference>